<keyword evidence="9" id="KW-1185">Reference proteome</keyword>
<evidence type="ECO:0000256" key="5">
    <source>
        <dbReference type="PROSITE-ProRule" id="PRU00309"/>
    </source>
</evidence>
<protein>
    <recommendedName>
        <fullName evidence="7">THAP-type domain-containing protein</fullName>
    </recommendedName>
</protein>
<keyword evidence="3" id="KW-0862">Zinc</keyword>
<feature type="compositionally biased region" description="Basic residues" evidence="6">
    <location>
        <begin position="256"/>
        <end position="270"/>
    </location>
</feature>
<feature type="compositionally biased region" description="Polar residues" evidence="6">
    <location>
        <begin position="115"/>
        <end position="125"/>
    </location>
</feature>
<evidence type="ECO:0000256" key="1">
    <source>
        <dbReference type="ARBA" id="ARBA00022723"/>
    </source>
</evidence>
<feature type="region of interest" description="Disordered" evidence="6">
    <location>
        <begin position="229"/>
        <end position="286"/>
    </location>
</feature>
<keyword evidence="1" id="KW-0479">Metal-binding</keyword>
<evidence type="ECO:0000313" key="9">
    <source>
        <dbReference type="Proteomes" id="UP001516400"/>
    </source>
</evidence>
<evidence type="ECO:0000259" key="7">
    <source>
        <dbReference type="PROSITE" id="PS50950"/>
    </source>
</evidence>
<evidence type="ECO:0000256" key="3">
    <source>
        <dbReference type="ARBA" id="ARBA00022833"/>
    </source>
</evidence>
<evidence type="ECO:0000313" key="8">
    <source>
        <dbReference type="EMBL" id="KAL3283948.1"/>
    </source>
</evidence>
<evidence type="ECO:0000256" key="6">
    <source>
        <dbReference type="SAM" id="MobiDB-lite"/>
    </source>
</evidence>
<accession>A0ABD2NZ03</accession>
<dbReference type="Pfam" id="PF05485">
    <property type="entry name" value="THAP"/>
    <property type="match status" value="1"/>
</dbReference>
<dbReference type="SMART" id="SM00980">
    <property type="entry name" value="THAP"/>
    <property type="match status" value="1"/>
</dbReference>
<dbReference type="Proteomes" id="UP001516400">
    <property type="component" value="Unassembled WGS sequence"/>
</dbReference>
<reference evidence="8 9" key="1">
    <citation type="journal article" date="2021" name="BMC Biol.">
        <title>Horizontally acquired antibacterial genes associated with adaptive radiation of ladybird beetles.</title>
        <authorList>
            <person name="Li H.S."/>
            <person name="Tang X.F."/>
            <person name="Huang Y.H."/>
            <person name="Xu Z.Y."/>
            <person name="Chen M.L."/>
            <person name="Du X.Y."/>
            <person name="Qiu B.Y."/>
            <person name="Chen P.T."/>
            <person name="Zhang W."/>
            <person name="Slipinski A."/>
            <person name="Escalona H.E."/>
            <person name="Waterhouse R.M."/>
            <person name="Zwick A."/>
            <person name="Pang H."/>
        </authorList>
    </citation>
    <scope>NUCLEOTIDE SEQUENCE [LARGE SCALE GENOMIC DNA]</scope>
    <source>
        <strain evidence="8">SYSU2018</strain>
    </source>
</reference>
<dbReference type="EMBL" id="JABFTP020000165">
    <property type="protein sequence ID" value="KAL3283948.1"/>
    <property type="molecule type" value="Genomic_DNA"/>
</dbReference>
<feature type="region of interest" description="Disordered" evidence="6">
    <location>
        <begin position="302"/>
        <end position="332"/>
    </location>
</feature>
<proteinExistence type="predicted"/>
<keyword evidence="4 5" id="KW-0238">DNA-binding</keyword>
<dbReference type="AlphaFoldDB" id="A0ABD2NZ03"/>
<name>A0ABD2NZ03_9CUCU</name>
<evidence type="ECO:0000256" key="2">
    <source>
        <dbReference type="ARBA" id="ARBA00022771"/>
    </source>
</evidence>
<dbReference type="GO" id="GO:0008270">
    <property type="term" value="F:zinc ion binding"/>
    <property type="evidence" value="ECO:0007669"/>
    <property type="project" value="UniProtKB-KW"/>
</dbReference>
<feature type="domain" description="THAP-type" evidence="7">
    <location>
        <begin position="1"/>
        <end position="90"/>
    </location>
</feature>
<feature type="compositionally biased region" description="Polar residues" evidence="6">
    <location>
        <begin position="238"/>
        <end position="254"/>
    </location>
</feature>
<dbReference type="GO" id="GO:0003677">
    <property type="term" value="F:DNA binding"/>
    <property type="evidence" value="ECO:0007669"/>
    <property type="project" value="UniProtKB-UniRule"/>
</dbReference>
<feature type="region of interest" description="Disordered" evidence="6">
    <location>
        <begin position="105"/>
        <end position="125"/>
    </location>
</feature>
<gene>
    <name evidence="8" type="ORF">HHI36_018116</name>
</gene>
<comment type="caution">
    <text evidence="8">The sequence shown here is derived from an EMBL/GenBank/DDBJ whole genome shotgun (WGS) entry which is preliminary data.</text>
</comment>
<keyword evidence="2 5" id="KW-0863">Zinc-finger</keyword>
<organism evidence="8 9">
    <name type="scientific">Cryptolaemus montrouzieri</name>
    <dbReference type="NCBI Taxonomy" id="559131"/>
    <lineage>
        <taxon>Eukaryota</taxon>
        <taxon>Metazoa</taxon>
        <taxon>Ecdysozoa</taxon>
        <taxon>Arthropoda</taxon>
        <taxon>Hexapoda</taxon>
        <taxon>Insecta</taxon>
        <taxon>Pterygota</taxon>
        <taxon>Neoptera</taxon>
        <taxon>Endopterygota</taxon>
        <taxon>Coleoptera</taxon>
        <taxon>Polyphaga</taxon>
        <taxon>Cucujiformia</taxon>
        <taxon>Coccinelloidea</taxon>
        <taxon>Coccinellidae</taxon>
        <taxon>Scymninae</taxon>
        <taxon>Scymnini</taxon>
        <taxon>Cryptolaemus</taxon>
    </lineage>
</organism>
<dbReference type="PROSITE" id="PS50950">
    <property type="entry name" value="ZF_THAP"/>
    <property type="match status" value="1"/>
</dbReference>
<sequence>MPHCFVTSCNNYYGRTRGNAKIKYHMLPNTGITEKWIELCGYDKGTKAPSFARVCSIHFSPDCYQRDLEHELLGLPLRKKLRKDALPDLHLPKGTRPFIKQQFESPEILKDSKKNNQSSNTSRVNQTNIQCKKECIDCNIQTKTSFKDENKANNSKSSNDENQVELSPHNVISNNLDEAFKQFQVFLESETPKKPSVQAAHPVIFGMKTSTPQIKNKKPEIFTNKIVQKSNQHKHGNNVKSNSKTSIMNRSNKPQVKIKLKPVQTKKKVKRDSGKPTAKNKNGRVSLDENLFKKILDAAKIRKNDSTNRKERRKTSDGVTKSHVKNNSNKITKNCISKTIKKESSEAQKIEIKPNITTNCNSDESTENKAQTSDSFRNCRLNKLPMRSSFRIAKKKSIECLSDSFTYKINYNSDSTDKKVNFADKLKFMAKLQLKFGKSEEERAARGQLAMSYNSKFCLGKAGNSRYVLSVNCKWI</sequence>
<dbReference type="InterPro" id="IPR006612">
    <property type="entry name" value="THAP_Znf"/>
</dbReference>
<dbReference type="SUPFAM" id="SSF57716">
    <property type="entry name" value="Glucocorticoid receptor-like (DNA-binding domain)"/>
    <property type="match status" value="1"/>
</dbReference>
<evidence type="ECO:0000256" key="4">
    <source>
        <dbReference type="ARBA" id="ARBA00023125"/>
    </source>
</evidence>